<dbReference type="HOGENOM" id="CLU_148384_0_0_1"/>
<dbReference type="InterPro" id="IPR051876">
    <property type="entry name" value="ODA-DC/CCD"/>
</dbReference>
<feature type="coiled-coil region" evidence="1">
    <location>
        <begin position="20"/>
        <end position="119"/>
    </location>
</feature>
<reference evidence="2" key="3">
    <citation type="submission" date="2025-09" db="UniProtKB">
        <authorList>
            <consortium name="Ensembl"/>
        </authorList>
    </citation>
    <scope>IDENTIFICATION</scope>
    <source>
        <strain evidence="2">2N</strain>
    </source>
</reference>
<keyword evidence="3" id="KW-1185">Reference proteome</keyword>
<evidence type="ECO:0000256" key="1">
    <source>
        <dbReference type="SAM" id="Coils"/>
    </source>
</evidence>
<dbReference type="GO" id="GO:0005930">
    <property type="term" value="C:axoneme"/>
    <property type="evidence" value="ECO:0007669"/>
    <property type="project" value="TreeGrafter"/>
</dbReference>
<dbReference type="Bgee" id="ENSCPOG00000024178">
    <property type="expression patterns" value="Expressed in testis and 8 other cell types or tissues"/>
</dbReference>
<evidence type="ECO:0008006" key="4">
    <source>
        <dbReference type="Google" id="ProtNLM"/>
    </source>
</evidence>
<dbReference type="OMA" id="GERQAYN"/>
<dbReference type="InParanoid" id="H0W8A9"/>
<organism evidence="2 3">
    <name type="scientific">Cavia porcellus</name>
    <name type="common">Guinea pig</name>
    <dbReference type="NCBI Taxonomy" id="10141"/>
    <lineage>
        <taxon>Eukaryota</taxon>
        <taxon>Metazoa</taxon>
        <taxon>Chordata</taxon>
        <taxon>Craniata</taxon>
        <taxon>Vertebrata</taxon>
        <taxon>Euteleostomi</taxon>
        <taxon>Mammalia</taxon>
        <taxon>Eutheria</taxon>
        <taxon>Euarchontoglires</taxon>
        <taxon>Glires</taxon>
        <taxon>Rodentia</taxon>
        <taxon>Hystricomorpha</taxon>
        <taxon>Caviidae</taxon>
        <taxon>Cavia</taxon>
    </lineage>
</organism>
<reference evidence="2" key="2">
    <citation type="submission" date="2025-08" db="UniProtKB">
        <authorList>
            <consortium name="Ensembl"/>
        </authorList>
    </citation>
    <scope>IDENTIFICATION</scope>
    <source>
        <strain evidence="2">2N</strain>
    </source>
</reference>
<dbReference type="Ensembl" id="ENSCPOT00000021563.2">
    <property type="protein sequence ID" value="ENSCPOP00000019215.2"/>
    <property type="gene ID" value="ENSCPOG00000024178.2"/>
</dbReference>
<proteinExistence type="predicted"/>
<dbReference type="EMBL" id="AAKN02046426">
    <property type="status" value="NOT_ANNOTATED_CDS"/>
    <property type="molecule type" value="Genomic_DNA"/>
</dbReference>
<dbReference type="GO" id="GO:0036158">
    <property type="term" value="P:outer dynein arm assembly"/>
    <property type="evidence" value="ECO:0007669"/>
    <property type="project" value="TreeGrafter"/>
</dbReference>
<protein>
    <recommendedName>
        <fullName evidence="4">Coiled-coil domain containing 114</fullName>
    </recommendedName>
</protein>
<evidence type="ECO:0000313" key="3">
    <source>
        <dbReference type="Proteomes" id="UP000005447"/>
    </source>
</evidence>
<accession>H0W8A9</accession>
<dbReference type="eggNOG" id="ENOG502QSIU">
    <property type="taxonomic scope" value="Eukaryota"/>
</dbReference>
<keyword evidence="1" id="KW-0175">Coiled coil</keyword>
<dbReference type="AlphaFoldDB" id="H0W8A9"/>
<dbReference type="GO" id="GO:0003341">
    <property type="term" value="P:cilium movement"/>
    <property type="evidence" value="ECO:0007669"/>
    <property type="project" value="TreeGrafter"/>
</dbReference>
<dbReference type="PANTHER" id="PTHR21694">
    <property type="entry name" value="COILED-COIL DOMAIN-CONTAINING PROTEIN 63"/>
    <property type="match status" value="1"/>
</dbReference>
<evidence type="ECO:0000313" key="2">
    <source>
        <dbReference type="Ensembl" id="ENSCPOP00000019215.2"/>
    </source>
</evidence>
<dbReference type="VEuPathDB" id="HostDB:ENSCPOG00000024178"/>
<dbReference type="GeneTree" id="ENSGT00950000183364"/>
<dbReference type="STRING" id="10141.ENSCPOP00000019215"/>
<name>H0W8A9_CAVPO</name>
<dbReference type="PANTHER" id="PTHR21694:SF35">
    <property type="entry name" value="OUTER DYNEIN ARM-DOCKING COMPLEX SUBUNIT 1"/>
    <property type="match status" value="1"/>
</dbReference>
<sequence>MPLGLSARSTLSEEGSEVLLESLDWELSRLQRRYKVMEMERQAYSKEVHQRIKKQLEEIRHLEQVRADLQTKITVAQSQVKRLRDVERLENMGRLLKCRAQVQAEMEELQQQTRALDKQTRP</sequence>
<reference evidence="3" key="1">
    <citation type="journal article" date="2011" name="Nature">
        <title>A high-resolution map of human evolutionary constraint using 29 mammals.</title>
        <authorList>
            <person name="Lindblad-Toh K."/>
            <person name="Garber M."/>
            <person name="Zuk O."/>
            <person name="Lin M.F."/>
            <person name="Parker B.J."/>
            <person name="Washietl S."/>
            <person name="Kheradpour P."/>
            <person name="Ernst J."/>
            <person name="Jordan G."/>
            <person name="Mauceli E."/>
            <person name="Ward L.D."/>
            <person name="Lowe C.B."/>
            <person name="Holloway A.K."/>
            <person name="Clamp M."/>
            <person name="Gnerre S."/>
            <person name="Alfoldi J."/>
            <person name="Beal K."/>
            <person name="Chang J."/>
            <person name="Clawson H."/>
            <person name="Cuff J."/>
            <person name="Di Palma F."/>
            <person name="Fitzgerald S."/>
            <person name="Flicek P."/>
            <person name="Guttman M."/>
            <person name="Hubisz M.J."/>
            <person name="Jaffe D.B."/>
            <person name="Jungreis I."/>
            <person name="Kent W.J."/>
            <person name="Kostka D."/>
            <person name="Lara M."/>
            <person name="Martins A.L."/>
            <person name="Massingham T."/>
            <person name="Moltke I."/>
            <person name="Raney B.J."/>
            <person name="Rasmussen M.D."/>
            <person name="Robinson J."/>
            <person name="Stark A."/>
            <person name="Vilella A.J."/>
            <person name="Wen J."/>
            <person name="Xie X."/>
            <person name="Zody M.C."/>
            <person name="Baldwin J."/>
            <person name="Bloom T."/>
            <person name="Chin C.W."/>
            <person name="Heiman D."/>
            <person name="Nicol R."/>
            <person name="Nusbaum C."/>
            <person name="Young S."/>
            <person name="Wilkinson J."/>
            <person name="Worley K.C."/>
            <person name="Kovar C.L."/>
            <person name="Muzny D.M."/>
            <person name="Gibbs R.A."/>
            <person name="Cree A."/>
            <person name="Dihn H.H."/>
            <person name="Fowler G."/>
            <person name="Jhangiani S."/>
            <person name="Joshi V."/>
            <person name="Lee S."/>
            <person name="Lewis L.R."/>
            <person name="Nazareth L.V."/>
            <person name="Okwuonu G."/>
            <person name="Santibanez J."/>
            <person name="Warren W.C."/>
            <person name="Mardis E.R."/>
            <person name="Weinstock G.M."/>
            <person name="Wilson R.K."/>
            <person name="Delehaunty K."/>
            <person name="Dooling D."/>
            <person name="Fronik C."/>
            <person name="Fulton L."/>
            <person name="Fulton B."/>
            <person name="Graves T."/>
            <person name="Minx P."/>
            <person name="Sodergren E."/>
            <person name="Birney E."/>
            <person name="Margulies E.H."/>
            <person name="Herrero J."/>
            <person name="Green E.D."/>
            <person name="Haussler D."/>
            <person name="Siepel A."/>
            <person name="Goldman N."/>
            <person name="Pollard K.S."/>
            <person name="Pedersen J.S."/>
            <person name="Lander E.S."/>
            <person name="Kellis M."/>
        </authorList>
    </citation>
    <scope>NUCLEOTIDE SEQUENCE [LARGE SCALE GENOMIC DNA]</scope>
    <source>
        <strain evidence="3">2N</strain>
    </source>
</reference>
<dbReference type="Proteomes" id="UP000005447">
    <property type="component" value="Unassembled WGS sequence"/>
</dbReference>